<dbReference type="EMBL" id="CAJNOC010001975">
    <property type="protein sequence ID" value="CAF0904558.1"/>
    <property type="molecule type" value="Genomic_DNA"/>
</dbReference>
<dbReference type="Pfam" id="PF10419">
    <property type="entry name" value="TFIIIC_sub6"/>
    <property type="match status" value="1"/>
</dbReference>
<dbReference type="AlphaFoldDB" id="A0A813ZVA6"/>
<gene>
    <name evidence="2" type="ORF">OXX778_LOCUS11576</name>
</gene>
<dbReference type="InterPro" id="IPR019481">
    <property type="entry name" value="TFIIIC_triple_barrel"/>
</dbReference>
<name>A0A813ZVA6_9BILA</name>
<dbReference type="OrthoDB" id="1877767at2759"/>
<evidence type="ECO:0000313" key="2">
    <source>
        <dbReference type="EMBL" id="CAF0904558.1"/>
    </source>
</evidence>
<dbReference type="GO" id="GO:0006383">
    <property type="term" value="P:transcription by RNA polymerase III"/>
    <property type="evidence" value="ECO:0007669"/>
    <property type="project" value="InterPro"/>
</dbReference>
<reference evidence="2" key="1">
    <citation type="submission" date="2021-02" db="EMBL/GenBank/DDBJ databases">
        <authorList>
            <person name="Nowell W R."/>
        </authorList>
    </citation>
    <scope>NUCLEOTIDE SEQUENCE</scope>
    <source>
        <strain evidence="2">Ploen Becks lab</strain>
    </source>
</reference>
<dbReference type="PANTHER" id="PTHR21860">
    <property type="entry name" value="TRANSCRIPTION INITIATION FACTOR IIIC TFIIIC , POLYPEPTIDE 6-RELATED"/>
    <property type="match status" value="1"/>
</dbReference>
<keyword evidence="3" id="KW-1185">Reference proteome</keyword>
<proteinExistence type="predicted"/>
<dbReference type="Gene3D" id="2.60.40.4370">
    <property type="match status" value="1"/>
</dbReference>
<dbReference type="GO" id="GO:0000127">
    <property type="term" value="C:transcription factor TFIIIC complex"/>
    <property type="evidence" value="ECO:0007669"/>
    <property type="project" value="TreeGrafter"/>
</dbReference>
<dbReference type="PANTHER" id="PTHR21860:SF2">
    <property type="entry name" value="GENERAL TRANSCRIPTION FACTOR 3C POLYPEPTIDE 6"/>
    <property type="match status" value="1"/>
</dbReference>
<dbReference type="Proteomes" id="UP000663879">
    <property type="component" value="Unassembled WGS sequence"/>
</dbReference>
<sequence>MNENSVTNNNLENQNNFELEAVSEQEIEKESLVLIQFTDLDDANYCEKFSYKFNTIEITQPNPIIQIGNRVYQGEYQNNIGTYLFFEENKSNDRAPQANYNYSGKSFKKLVLTRLFVEERKSN</sequence>
<feature type="domain" description="Transcription factor TFIIIC triple barrel" evidence="1">
    <location>
        <begin position="28"/>
        <end position="117"/>
    </location>
</feature>
<dbReference type="InterPro" id="IPR042771">
    <property type="entry name" value="GTF3C6-like"/>
</dbReference>
<evidence type="ECO:0000259" key="1">
    <source>
        <dbReference type="Pfam" id="PF10419"/>
    </source>
</evidence>
<organism evidence="2 3">
    <name type="scientific">Brachionus calyciflorus</name>
    <dbReference type="NCBI Taxonomy" id="104777"/>
    <lineage>
        <taxon>Eukaryota</taxon>
        <taxon>Metazoa</taxon>
        <taxon>Spiralia</taxon>
        <taxon>Gnathifera</taxon>
        <taxon>Rotifera</taxon>
        <taxon>Eurotatoria</taxon>
        <taxon>Monogononta</taxon>
        <taxon>Pseudotrocha</taxon>
        <taxon>Ploima</taxon>
        <taxon>Brachionidae</taxon>
        <taxon>Brachionus</taxon>
    </lineage>
</organism>
<comment type="caution">
    <text evidence="2">The sequence shown here is derived from an EMBL/GenBank/DDBJ whole genome shotgun (WGS) entry which is preliminary data.</text>
</comment>
<protein>
    <recommendedName>
        <fullName evidence="1">Transcription factor TFIIIC triple barrel domain-containing protein</fullName>
    </recommendedName>
</protein>
<accession>A0A813ZVA6</accession>
<evidence type="ECO:0000313" key="3">
    <source>
        <dbReference type="Proteomes" id="UP000663879"/>
    </source>
</evidence>